<evidence type="ECO:0000256" key="2">
    <source>
        <dbReference type="ARBA" id="ARBA00007886"/>
    </source>
</evidence>
<keyword evidence="6" id="KW-0564">Palmitate</keyword>
<evidence type="ECO:0000259" key="8">
    <source>
        <dbReference type="Pfam" id="PF05504"/>
    </source>
</evidence>
<name>A0AA96LNB7_9BACL</name>
<evidence type="ECO:0000256" key="6">
    <source>
        <dbReference type="ARBA" id="ARBA00023139"/>
    </source>
</evidence>
<evidence type="ECO:0000256" key="4">
    <source>
        <dbReference type="ARBA" id="ARBA00022729"/>
    </source>
</evidence>
<organism evidence="10 11">
    <name type="scientific">Paenibacillus roseopurpureus</name>
    <dbReference type="NCBI Taxonomy" id="2918901"/>
    <lineage>
        <taxon>Bacteria</taxon>
        <taxon>Bacillati</taxon>
        <taxon>Bacillota</taxon>
        <taxon>Bacilli</taxon>
        <taxon>Bacillales</taxon>
        <taxon>Paenibacillaceae</taxon>
        <taxon>Paenibacillus</taxon>
    </lineage>
</organism>
<dbReference type="EMBL" id="CP130319">
    <property type="protein sequence ID" value="WNR42883.1"/>
    <property type="molecule type" value="Genomic_DNA"/>
</dbReference>
<feature type="domain" description="Spore germination GerAC-like C-terminal" evidence="8">
    <location>
        <begin position="202"/>
        <end position="349"/>
    </location>
</feature>
<dbReference type="Proteomes" id="UP001304650">
    <property type="component" value="Chromosome"/>
</dbReference>
<dbReference type="PANTHER" id="PTHR35789:SF1">
    <property type="entry name" value="SPORE GERMINATION PROTEIN B3"/>
    <property type="match status" value="1"/>
</dbReference>
<comment type="similarity">
    <text evidence="2">Belongs to the GerABKC lipoprotein family.</text>
</comment>
<dbReference type="PANTHER" id="PTHR35789">
    <property type="entry name" value="SPORE GERMINATION PROTEIN B3"/>
    <property type="match status" value="1"/>
</dbReference>
<dbReference type="GO" id="GO:0016020">
    <property type="term" value="C:membrane"/>
    <property type="evidence" value="ECO:0007669"/>
    <property type="project" value="UniProtKB-SubCell"/>
</dbReference>
<keyword evidence="4" id="KW-0732">Signal</keyword>
<feature type="domain" description="Spore germination protein N-terminal" evidence="9">
    <location>
        <begin position="24"/>
        <end position="191"/>
    </location>
</feature>
<dbReference type="InterPro" id="IPR057336">
    <property type="entry name" value="GerAC_N"/>
</dbReference>
<evidence type="ECO:0000256" key="5">
    <source>
        <dbReference type="ARBA" id="ARBA00023136"/>
    </source>
</evidence>
<dbReference type="Pfam" id="PF25198">
    <property type="entry name" value="Spore_GerAC_N"/>
    <property type="match status" value="1"/>
</dbReference>
<dbReference type="PROSITE" id="PS51257">
    <property type="entry name" value="PROKAR_LIPOPROTEIN"/>
    <property type="match status" value="1"/>
</dbReference>
<evidence type="ECO:0000259" key="9">
    <source>
        <dbReference type="Pfam" id="PF25198"/>
    </source>
</evidence>
<keyword evidence="3" id="KW-0309">Germination</keyword>
<evidence type="ECO:0000256" key="7">
    <source>
        <dbReference type="ARBA" id="ARBA00023288"/>
    </source>
</evidence>
<protein>
    <submittedName>
        <fullName evidence="10">Ger(X)C family spore germination protein</fullName>
    </submittedName>
</protein>
<reference evidence="10" key="1">
    <citation type="submission" date="2022-02" db="EMBL/GenBank/DDBJ databases">
        <title>Paenibacillus sp. MBLB1832 Whole Genome Shotgun Sequencing.</title>
        <authorList>
            <person name="Hwang C.Y."/>
            <person name="Cho E.-S."/>
            <person name="Seo M.-J."/>
        </authorList>
    </citation>
    <scope>NUCLEOTIDE SEQUENCE</scope>
    <source>
        <strain evidence="10">MBLB1832</strain>
    </source>
</reference>
<dbReference type="InterPro" id="IPR046953">
    <property type="entry name" value="Spore_GerAC-like_C"/>
</dbReference>
<evidence type="ECO:0000313" key="10">
    <source>
        <dbReference type="EMBL" id="WNR42883.1"/>
    </source>
</evidence>
<evidence type="ECO:0000256" key="3">
    <source>
        <dbReference type="ARBA" id="ARBA00022544"/>
    </source>
</evidence>
<proteinExistence type="inferred from homology"/>
<dbReference type="KEGG" id="proo:MJB10_17380"/>
<dbReference type="RefSeq" id="WP_314796698.1">
    <property type="nucleotide sequence ID" value="NZ_CP130319.1"/>
</dbReference>
<sequence length="350" mass="40140">MKINSYVRIIVALISLILLSGCWDIKEIDKRNFPLIIGISKENKEEYKVSLHIPTSEKGGKMSRTVSQKGTNVSSILGQLRTNIEDAVYYKQVRLIIIQNKLANDKEDLSELIKFLMKSKELPSIALIAITEENIEKMFSNINGKHFSHTTSIIDYFYKGADWAPEISTTRIWEVYRSLFSYTKDIAIPVVNSGKDTILNYEGAAILKNGKITEKINPSENQFVILFKNHNANGIIENLGNASIMVTNSSLKIKPSMLTSEPIVSSNLSLKIDILERKEGVTNDQIQSKLEKQFKKQFYDMLDKAQKNKTDIFGFGQHFRNQIPFHELKNWREEYYPNLKVNFQVHVIIE</sequence>
<evidence type="ECO:0000256" key="1">
    <source>
        <dbReference type="ARBA" id="ARBA00004635"/>
    </source>
</evidence>
<dbReference type="Pfam" id="PF05504">
    <property type="entry name" value="Spore_GerAC"/>
    <property type="match status" value="1"/>
</dbReference>
<comment type="subcellular location">
    <subcellularLocation>
        <location evidence="1">Membrane</location>
        <topology evidence="1">Lipid-anchor</topology>
    </subcellularLocation>
</comment>
<keyword evidence="7" id="KW-0449">Lipoprotein</keyword>
<dbReference type="GO" id="GO:0009847">
    <property type="term" value="P:spore germination"/>
    <property type="evidence" value="ECO:0007669"/>
    <property type="project" value="InterPro"/>
</dbReference>
<gene>
    <name evidence="10" type="ORF">MJB10_17380</name>
</gene>
<dbReference type="AlphaFoldDB" id="A0AA96LNB7"/>
<dbReference type="NCBIfam" id="TIGR02887">
    <property type="entry name" value="spore_ger_x_C"/>
    <property type="match status" value="1"/>
</dbReference>
<dbReference type="InterPro" id="IPR008844">
    <property type="entry name" value="Spore_GerAC-like"/>
</dbReference>
<accession>A0AA96LNB7</accession>
<dbReference type="Gene3D" id="3.30.300.210">
    <property type="entry name" value="Nutrient germinant receptor protein C, domain 3"/>
    <property type="match status" value="1"/>
</dbReference>
<dbReference type="InterPro" id="IPR038501">
    <property type="entry name" value="Spore_GerAC_C_sf"/>
</dbReference>
<evidence type="ECO:0000313" key="11">
    <source>
        <dbReference type="Proteomes" id="UP001304650"/>
    </source>
</evidence>
<keyword evidence="5" id="KW-0472">Membrane</keyword>
<keyword evidence="11" id="KW-1185">Reference proteome</keyword>